<keyword evidence="4" id="KW-0028">Amino-acid biosynthesis</keyword>
<comment type="subcellular location">
    <subcellularLocation>
        <location evidence="4">Cytoplasm</location>
    </subcellularLocation>
</comment>
<evidence type="ECO:0000256" key="3">
    <source>
        <dbReference type="ARBA" id="ARBA00023002"/>
    </source>
</evidence>
<keyword evidence="3 4" id="KW-0560">Oxidoreductase</keyword>
<dbReference type="PANTHER" id="PTHR11645">
    <property type="entry name" value="PYRROLINE-5-CARBOXYLATE REDUCTASE"/>
    <property type="match status" value="1"/>
</dbReference>
<dbReference type="InterPro" id="IPR029036">
    <property type="entry name" value="P5CR_dimer"/>
</dbReference>
<feature type="binding site" evidence="6">
    <location>
        <begin position="69"/>
        <end position="72"/>
    </location>
    <ligand>
        <name>NADP(+)</name>
        <dbReference type="ChEBI" id="CHEBI:58349"/>
    </ligand>
</feature>
<dbReference type="InterPro" id="IPR028939">
    <property type="entry name" value="P5C_Rdtase_cat_N"/>
</dbReference>
<keyword evidence="10" id="KW-1185">Reference proteome</keyword>
<dbReference type="InterPro" id="IPR036291">
    <property type="entry name" value="NAD(P)-bd_dom_sf"/>
</dbReference>
<evidence type="ECO:0000256" key="4">
    <source>
        <dbReference type="HAMAP-Rule" id="MF_01925"/>
    </source>
</evidence>
<comment type="function">
    <text evidence="4">Catalyzes the reduction of 1-pyrroline-5-carboxylate (PCA) to L-proline.</text>
</comment>
<dbReference type="Pfam" id="PF14748">
    <property type="entry name" value="P5CR_dimer"/>
    <property type="match status" value="1"/>
</dbReference>
<reference evidence="9 10" key="1">
    <citation type="submission" date="2020-02" db="EMBL/GenBank/DDBJ databases">
        <title>complete genome sequence of Rhodobacteraceae bacterium.</title>
        <authorList>
            <person name="Park J."/>
            <person name="Kim Y.-S."/>
            <person name="Kim K.-H."/>
        </authorList>
    </citation>
    <scope>NUCLEOTIDE SEQUENCE [LARGE SCALE GENOMIC DNA]</scope>
    <source>
        <strain evidence="9 10">RR4-56</strain>
    </source>
</reference>
<keyword evidence="2 4" id="KW-0521">NADP</keyword>
<evidence type="ECO:0000256" key="2">
    <source>
        <dbReference type="ARBA" id="ARBA00022857"/>
    </source>
</evidence>
<dbReference type="AlphaFoldDB" id="A0A7M3T6R2"/>
<dbReference type="InterPro" id="IPR008927">
    <property type="entry name" value="6-PGluconate_DH-like_C_sf"/>
</dbReference>
<dbReference type="Gene3D" id="1.10.3730.10">
    <property type="entry name" value="ProC C-terminal domain-like"/>
    <property type="match status" value="1"/>
</dbReference>
<evidence type="ECO:0000259" key="7">
    <source>
        <dbReference type="Pfam" id="PF03807"/>
    </source>
</evidence>
<evidence type="ECO:0000256" key="1">
    <source>
        <dbReference type="ARBA" id="ARBA00005525"/>
    </source>
</evidence>
<dbReference type="Pfam" id="PF03807">
    <property type="entry name" value="F420_oxidored"/>
    <property type="match status" value="1"/>
</dbReference>
<comment type="catalytic activity">
    <reaction evidence="4">
        <text>L-proline + NADP(+) = (S)-1-pyrroline-5-carboxylate + NADPH + 2 H(+)</text>
        <dbReference type="Rhea" id="RHEA:14109"/>
        <dbReference type="ChEBI" id="CHEBI:15378"/>
        <dbReference type="ChEBI" id="CHEBI:17388"/>
        <dbReference type="ChEBI" id="CHEBI:57783"/>
        <dbReference type="ChEBI" id="CHEBI:58349"/>
        <dbReference type="ChEBI" id="CHEBI:60039"/>
        <dbReference type="EC" id="1.5.1.2"/>
    </reaction>
</comment>
<dbReference type="KEGG" id="hdh:G5B40_00705"/>
<dbReference type="InterPro" id="IPR000304">
    <property type="entry name" value="Pyrroline-COOH_reductase"/>
</dbReference>
<comment type="catalytic activity">
    <reaction evidence="4">
        <text>L-proline + NAD(+) = (S)-1-pyrroline-5-carboxylate + NADH + 2 H(+)</text>
        <dbReference type="Rhea" id="RHEA:14105"/>
        <dbReference type="ChEBI" id="CHEBI:15378"/>
        <dbReference type="ChEBI" id="CHEBI:17388"/>
        <dbReference type="ChEBI" id="CHEBI:57540"/>
        <dbReference type="ChEBI" id="CHEBI:57945"/>
        <dbReference type="ChEBI" id="CHEBI:60039"/>
        <dbReference type="EC" id="1.5.1.2"/>
    </reaction>
</comment>
<accession>A0A7M3T6R2</accession>
<protein>
    <recommendedName>
        <fullName evidence="4 5">Pyrroline-5-carboxylate reductase</fullName>
        <shortName evidence="4">P5C reductase</shortName>
        <shortName evidence="4">P5CR</shortName>
        <ecNumber evidence="4 5">1.5.1.2</ecNumber>
    </recommendedName>
    <alternativeName>
        <fullName evidence="4">PCA reductase</fullName>
    </alternativeName>
</protein>
<evidence type="ECO:0000313" key="9">
    <source>
        <dbReference type="EMBL" id="QIE57693.1"/>
    </source>
</evidence>
<dbReference type="NCBIfam" id="TIGR00112">
    <property type="entry name" value="proC"/>
    <property type="match status" value="1"/>
</dbReference>
<dbReference type="PIRSF" id="PIRSF000193">
    <property type="entry name" value="Pyrrol-5-carb_rd"/>
    <property type="match status" value="1"/>
</dbReference>
<keyword evidence="4" id="KW-0641">Proline biosynthesis</keyword>
<comment type="pathway">
    <text evidence="4">Amino-acid biosynthesis; L-proline biosynthesis; L-proline from L-glutamate 5-semialdehyde: step 1/1.</text>
</comment>
<dbReference type="HAMAP" id="MF_01925">
    <property type="entry name" value="P5C_reductase"/>
    <property type="match status" value="1"/>
</dbReference>
<organism evidence="9 10">
    <name type="scientific">Pikeienuella piscinae</name>
    <dbReference type="NCBI Taxonomy" id="2748098"/>
    <lineage>
        <taxon>Bacteria</taxon>
        <taxon>Pseudomonadati</taxon>
        <taxon>Pseudomonadota</taxon>
        <taxon>Alphaproteobacteria</taxon>
        <taxon>Rhodobacterales</taxon>
        <taxon>Paracoccaceae</taxon>
        <taxon>Pikeienuella</taxon>
    </lineage>
</organism>
<comment type="similarity">
    <text evidence="1 4">Belongs to the pyrroline-5-carboxylate reductase family.</text>
</comment>
<evidence type="ECO:0000256" key="6">
    <source>
        <dbReference type="PIRSR" id="PIRSR000193-1"/>
    </source>
</evidence>
<feature type="domain" description="Pyrroline-5-carboxylate reductase dimerisation" evidence="8">
    <location>
        <begin position="160"/>
        <end position="265"/>
    </location>
</feature>
<dbReference type="GO" id="GO:0055129">
    <property type="term" value="P:L-proline biosynthetic process"/>
    <property type="evidence" value="ECO:0007669"/>
    <property type="project" value="UniProtKB-UniRule"/>
</dbReference>
<evidence type="ECO:0000313" key="10">
    <source>
        <dbReference type="Proteomes" id="UP000503336"/>
    </source>
</evidence>
<sequence>MAETVLLVGCGNMGRAMLAGWMAARPNLNAHVVEPDAGLRDQAAALGAAAVAAPGDLPTDLAPELVFLAVKPQVMPAVLPDYARFGGASFVSIAAGTTVATLRDGLGAGAAVIRCMPNTPAAIGAGMMVCYPTPEVGAEAKALTAALLSASGEVDWIDDEALMDAVTGVSGSGPAYVFYLIETLAAAGAAAGLPEPLAAKLAMQTVMGAGKLAADSGIAPGVLRQQVTSPGGTTAAALDVLMAPDGLQPLMTRAVEAARARGAELAKG</sequence>
<name>A0A7M3T6R2_9RHOB</name>
<evidence type="ECO:0000259" key="8">
    <source>
        <dbReference type="Pfam" id="PF14748"/>
    </source>
</evidence>
<dbReference type="GO" id="GO:0005737">
    <property type="term" value="C:cytoplasm"/>
    <property type="evidence" value="ECO:0007669"/>
    <property type="project" value="UniProtKB-SubCell"/>
</dbReference>
<dbReference type="UniPathway" id="UPA00098">
    <property type="reaction ID" value="UER00361"/>
</dbReference>
<dbReference type="FunFam" id="1.10.3730.10:FF:000001">
    <property type="entry name" value="Pyrroline-5-carboxylate reductase"/>
    <property type="match status" value="1"/>
</dbReference>
<feature type="domain" description="Pyrroline-5-carboxylate reductase catalytic N-terminal" evidence="7">
    <location>
        <begin position="6"/>
        <end position="96"/>
    </location>
</feature>
<dbReference type="PANTHER" id="PTHR11645:SF0">
    <property type="entry name" value="PYRROLINE-5-CARBOXYLATE REDUCTASE 3"/>
    <property type="match status" value="1"/>
</dbReference>
<dbReference type="SUPFAM" id="SSF51735">
    <property type="entry name" value="NAD(P)-binding Rossmann-fold domains"/>
    <property type="match status" value="1"/>
</dbReference>
<evidence type="ECO:0000256" key="5">
    <source>
        <dbReference type="NCBIfam" id="TIGR00112"/>
    </source>
</evidence>
<keyword evidence="4" id="KW-0963">Cytoplasm</keyword>
<dbReference type="GO" id="GO:0004735">
    <property type="term" value="F:pyrroline-5-carboxylate reductase activity"/>
    <property type="evidence" value="ECO:0007669"/>
    <property type="project" value="UniProtKB-UniRule"/>
</dbReference>
<dbReference type="Gene3D" id="3.40.50.720">
    <property type="entry name" value="NAD(P)-binding Rossmann-like Domain"/>
    <property type="match status" value="1"/>
</dbReference>
<dbReference type="EMBL" id="CP049056">
    <property type="protein sequence ID" value="QIE57693.1"/>
    <property type="molecule type" value="Genomic_DNA"/>
</dbReference>
<proteinExistence type="inferred from homology"/>
<gene>
    <name evidence="4" type="primary">proC</name>
    <name evidence="9" type="ORF">G5B40_00705</name>
</gene>
<dbReference type="EC" id="1.5.1.2" evidence="4 5"/>
<dbReference type="Proteomes" id="UP000503336">
    <property type="component" value="Chromosome"/>
</dbReference>
<dbReference type="SUPFAM" id="SSF48179">
    <property type="entry name" value="6-phosphogluconate dehydrogenase C-terminal domain-like"/>
    <property type="match status" value="1"/>
</dbReference>